<dbReference type="Proteomes" id="UP001519310">
    <property type="component" value="Unassembled WGS sequence"/>
</dbReference>
<name>A0ABS4KY08_STRAV</name>
<comment type="caution">
    <text evidence="1">The sequence shown here is derived from an EMBL/GenBank/DDBJ whole genome shotgun (WGS) entry which is preliminary data.</text>
</comment>
<keyword evidence="2" id="KW-1185">Reference proteome</keyword>
<dbReference type="EMBL" id="JAGGLQ010000001">
    <property type="protein sequence ID" value="MBP2034883.1"/>
    <property type="molecule type" value="Genomic_DNA"/>
</dbReference>
<evidence type="ECO:0000313" key="1">
    <source>
        <dbReference type="EMBL" id="MBP2034883.1"/>
    </source>
</evidence>
<organism evidence="1 2">
    <name type="scientific">Streptomyces avidinii</name>
    <dbReference type="NCBI Taxonomy" id="1895"/>
    <lineage>
        <taxon>Bacteria</taxon>
        <taxon>Bacillati</taxon>
        <taxon>Actinomycetota</taxon>
        <taxon>Actinomycetes</taxon>
        <taxon>Kitasatosporales</taxon>
        <taxon>Streptomycetaceae</taxon>
        <taxon>Streptomyces</taxon>
    </lineage>
</organism>
<gene>
    <name evidence="1" type="ORF">J2Z77_000667</name>
</gene>
<dbReference type="RefSeq" id="WP_372452947.1">
    <property type="nucleotide sequence ID" value="NZ_BMVL01000002.1"/>
</dbReference>
<protein>
    <submittedName>
        <fullName evidence="1">Electron transfer flavoprotein alpha subunit</fullName>
    </submittedName>
</protein>
<evidence type="ECO:0000313" key="2">
    <source>
        <dbReference type="Proteomes" id="UP001519310"/>
    </source>
</evidence>
<accession>A0ABS4KY08</accession>
<reference evidence="1 2" key="1">
    <citation type="submission" date="2021-03" db="EMBL/GenBank/DDBJ databases">
        <title>Genomic Encyclopedia of Type Strains, Phase IV (KMG-IV): sequencing the most valuable type-strain genomes for metagenomic binning, comparative biology and taxonomic classification.</title>
        <authorList>
            <person name="Goeker M."/>
        </authorList>
    </citation>
    <scope>NUCLEOTIDE SEQUENCE [LARGE SCALE GENOMIC DNA]</scope>
    <source>
        <strain evidence="1 2">DSM 40526</strain>
    </source>
</reference>
<proteinExistence type="predicted"/>
<sequence>MSDASENAVVLAPDLSTQGDVFPSAAGDSGLLLLADLRDLHLAAARNSLYGEMLAQTARATRDERLLALASARHPWTPRQLRWTNTMIKKLCPRCSSGP</sequence>